<keyword evidence="4" id="KW-0507">mRNA processing</keyword>
<dbReference type="PANTHER" id="PTHR31846">
    <property type="entry name" value="CRS1 / YHBY (CRM) DOMAIN-CONTAINING PROTEIN"/>
    <property type="match status" value="1"/>
</dbReference>
<keyword evidence="5" id="KW-0677">Repeat</keyword>
<dbReference type="InterPro" id="IPR035920">
    <property type="entry name" value="YhbY-like_sf"/>
</dbReference>
<feature type="coiled-coil region" evidence="11">
    <location>
        <begin position="720"/>
        <end position="747"/>
    </location>
</feature>
<evidence type="ECO:0000256" key="13">
    <source>
        <dbReference type="SAM" id="SignalP"/>
    </source>
</evidence>
<dbReference type="SUPFAM" id="SSF75471">
    <property type="entry name" value="YhbY-like"/>
    <property type="match status" value="3"/>
</dbReference>
<dbReference type="AlphaFoldDB" id="A0A4S4DIP4"/>
<accession>A0A4S4DIP4</accession>
<reference evidence="15 16" key="1">
    <citation type="journal article" date="2018" name="Proc. Natl. Acad. Sci. U.S.A.">
        <title>Draft genome sequence of Camellia sinensis var. sinensis provides insights into the evolution of the tea genome and tea quality.</title>
        <authorList>
            <person name="Wei C."/>
            <person name="Yang H."/>
            <person name="Wang S."/>
            <person name="Zhao J."/>
            <person name="Liu C."/>
            <person name="Gao L."/>
            <person name="Xia E."/>
            <person name="Lu Y."/>
            <person name="Tai Y."/>
            <person name="She G."/>
            <person name="Sun J."/>
            <person name="Cao H."/>
            <person name="Tong W."/>
            <person name="Gao Q."/>
            <person name="Li Y."/>
            <person name="Deng W."/>
            <person name="Jiang X."/>
            <person name="Wang W."/>
            <person name="Chen Q."/>
            <person name="Zhang S."/>
            <person name="Li H."/>
            <person name="Wu J."/>
            <person name="Wang P."/>
            <person name="Li P."/>
            <person name="Shi C."/>
            <person name="Zheng F."/>
            <person name="Jian J."/>
            <person name="Huang B."/>
            <person name="Shan D."/>
            <person name="Shi M."/>
            <person name="Fang C."/>
            <person name="Yue Y."/>
            <person name="Li F."/>
            <person name="Li D."/>
            <person name="Wei S."/>
            <person name="Han B."/>
            <person name="Jiang C."/>
            <person name="Yin Y."/>
            <person name="Xia T."/>
            <person name="Zhang Z."/>
            <person name="Bennetzen J.L."/>
            <person name="Zhao S."/>
            <person name="Wan X."/>
        </authorList>
    </citation>
    <scope>NUCLEOTIDE SEQUENCE [LARGE SCALE GENOMIC DNA]</scope>
    <source>
        <strain evidence="16">cv. Shuchazao</strain>
        <tissue evidence="15">Leaf</tissue>
    </source>
</reference>
<evidence type="ECO:0000256" key="8">
    <source>
        <dbReference type="ARBA" id="ARBA00023187"/>
    </source>
</evidence>
<evidence type="ECO:0000256" key="9">
    <source>
        <dbReference type="ARBA" id="ARBA00023274"/>
    </source>
</evidence>
<sequence>MPCIPCHRIPLFIVLLTLPIGAAVRLSGIAFPLTAASSSRLVEWRLEMLVHCIPNQWELEWTKLFQLVYIQRPVSKHHCRYGTHTIFFELLLPKFQLLFFTTIQLETPQDNSTKRKRKPRPSFFDQIRDKWSMKTPSLREKLPWQEQEQKQSEPIEDDEEGQCHQSFGVTVIESEPDKDPSVSDLSFVPTNRVVPAPWIHGSKPNKSQFGSVSKNLQDSCENDKTIDEFHNHCEDNVLSNVARESENLETQVNFDGKFNYRGVVDTNDTPIELTEKKVALPIEDIKRVSFDGKSFSFDQEGHSFDGSSGKIDSMTLPWARKSDLGSVDGDRLRKRNTILPEKLIPENELKRLRNVALRMVERIKVGAAGVTQALVDSIHEKWKEDEVVKLKFEGLPTLNMKRIHETLESRTGGLVIWRSGSSVVVYRGMTYKLPCVQSYTKQNQVNTKSLHSSKDIVGDLPPRIGLKDSVRTTESLVSNSARYLKDLSEEEIMDLSELNYLLDELGPRFKDWSGREPLPVDADLLPSVVPGYKRPFRLLPYGTRHGLRDKDMTFYRRTARTMPPHFALGRSRELQGLAMAMVKLWERSAIAKIAIKRGVLNTCNERMAEELKILTGGTLLSRNKDYIVFYRGNDFLPPVVTKTLDEAQKLAALQQDEEDQARWKASTLIHSNTKANNGLLVAGTLAETMAATSQWGNQPSSQDIEKMKRDAAVSRHASLVRYLEKKLALAKGKIKKAEKALEKVQKALKPAELPTDLETISDEERFLFRKIGQSMKPFLPLGRRGMFDGTIENIHLHWKYRELVKIIVERKSLSQVKHIAVSLEAESGGVLVSLDKTTKGHLIILYRGKNYQRPRAMRPRNLLTKRQALARSIELQRREALKYHISDVTQSIEKLKSELEDMKAVEEIDEETFYSRVDNASSSDDEMEETEEDALQHNFSSLTEALFCDQDEDEDEYEDEEAYLEIYDSNAITVDRLEIEEEDFGLQWKTVDYGILCLEWNGTVALGLQFLFLAILTPSVDDLFSPTYCSSFCYELSH</sequence>
<evidence type="ECO:0000256" key="6">
    <source>
        <dbReference type="ARBA" id="ARBA00022884"/>
    </source>
</evidence>
<feature type="compositionally biased region" description="Basic and acidic residues" evidence="12">
    <location>
        <begin position="138"/>
        <end position="153"/>
    </location>
</feature>
<feature type="domain" description="CRM" evidence="14">
    <location>
        <begin position="342"/>
        <end position="438"/>
    </location>
</feature>
<comment type="caution">
    <text evidence="15">The sequence shown here is derived from an EMBL/GenBank/DDBJ whole genome shotgun (WGS) entry which is preliminary data.</text>
</comment>
<keyword evidence="3" id="KW-0934">Plastid</keyword>
<organism evidence="15 16">
    <name type="scientific">Camellia sinensis var. sinensis</name>
    <name type="common">China tea</name>
    <dbReference type="NCBI Taxonomy" id="542762"/>
    <lineage>
        <taxon>Eukaryota</taxon>
        <taxon>Viridiplantae</taxon>
        <taxon>Streptophyta</taxon>
        <taxon>Embryophyta</taxon>
        <taxon>Tracheophyta</taxon>
        <taxon>Spermatophyta</taxon>
        <taxon>Magnoliopsida</taxon>
        <taxon>eudicotyledons</taxon>
        <taxon>Gunneridae</taxon>
        <taxon>Pentapetalae</taxon>
        <taxon>asterids</taxon>
        <taxon>Ericales</taxon>
        <taxon>Theaceae</taxon>
        <taxon>Camellia</taxon>
    </lineage>
</organism>
<feature type="domain" description="CRM" evidence="14">
    <location>
        <begin position="758"/>
        <end position="858"/>
    </location>
</feature>
<evidence type="ECO:0000256" key="11">
    <source>
        <dbReference type="SAM" id="Coils"/>
    </source>
</evidence>
<feature type="signal peptide" evidence="13">
    <location>
        <begin position="1"/>
        <end position="23"/>
    </location>
</feature>
<dbReference type="Pfam" id="PF01985">
    <property type="entry name" value="CRS1_YhbY"/>
    <property type="match status" value="3"/>
</dbReference>
<keyword evidence="2" id="KW-0150">Chloroplast</keyword>
<evidence type="ECO:0000259" key="14">
    <source>
        <dbReference type="PROSITE" id="PS51295"/>
    </source>
</evidence>
<dbReference type="GO" id="GO:0000373">
    <property type="term" value="P:Group II intron splicing"/>
    <property type="evidence" value="ECO:0007669"/>
    <property type="project" value="UniProtKB-ARBA"/>
</dbReference>
<evidence type="ECO:0000313" key="15">
    <source>
        <dbReference type="EMBL" id="THG02708.1"/>
    </source>
</evidence>
<feature type="chain" id="PRO_5020571303" description="CRM domain-containing protein" evidence="13">
    <location>
        <begin position="24"/>
        <end position="1038"/>
    </location>
</feature>
<dbReference type="GO" id="GO:0009507">
    <property type="term" value="C:chloroplast"/>
    <property type="evidence" value="ECO:0007669"/>
    <property type="project" value="UniProtKB-SubCell"/>
</dbReference>
<keyword evidence="9" id="KW-0687">Ribonucleoprotein</keyword>
<evidence type="ECO:0000256" key="7">
    <source>
        <dbReference type="ARBA" id="ARBA00022946"/>
    </source>
</evidence>
<dbReference type="GO" id="GO:0003729">
    <property type="term" value="F:mRNA binding"/>
    <property type="evidence" value="ECO:0007669"/>
    <property type="project" value="InterPro"/>
</dbReference>
<dbReference type="EMBL" id="SDRB02011125">
    <property type="protein sequence ID" value="THG02708.1"/>
    <property type="molecule type" value="Genomic_DNA"/>
</dbReference>
<keyword evidence="6 10" id="KW-0694">RNA-binding</keyword>
<feature type="domain" description="CRM" evidence="14">
    <location>
        <begin position="545"/>
        <end position="642"/>
    </location>
</feature>
<dbReference type="STRING" id="542762.A0A4S4DIP4"/>
<proteinExistence type="predicted"/>
<evidence type="ECO:0000256" key="5">
    <source>
        <dbReference type="ARBA" id="ARBA00022737"/>
    </source>
</evidence>
<dbReference type="PANTHER" id="PTHR31846:SF7">
    <property type="entry name" value="CRS1 _ YHBY (CRM) DOMAIN-CONTAINING PROTEIN"/>
    <property type="match status" value="1"/>
</dbReference>
<feature type="coiled-coil region" evidence="11">
    <location>
        <begin position="885"/>
        <end position="912"/>
    </location>
</feature>
<dbReference type="Proteomes" id="UP000306102">
    <property type="component" value="Unassembled WGS sequence"/>
</dbReference>
<evidence type="ECO:0000256" key="4">
    <source>
        <dbReference type="ARBA" id="ARBA00022664"/>
    </source>
</evidence>
<keyword evidence="16" id="KW-1185">Reference proteome</keyword>
<keyword evidence="7" id="KW-0809">Transit peptide</keyword>
<name>A0A4S4DIP4_CAMSN</name>
<gene>
    <name evidence="15" type="ORF">TEA_003067</name>
</gene>
<keyword evidence="8" id="KW-0508">mRNA splicing</keyword>
<evidence type="ECO:0000256" key="10">
    <source>
        <dbReference type="PROSITE-ProRule" id="PRU00626"/>
    </source>
</evidence>
<keyword evidence="13" id="KW-0732">Signal</keyword>
<evidence type="ECO:0000313" key="16">
    <source>
        <dbReference type="Proteomes" id="UP000306102"/>
    </source>
</evidence>
<dbReference type="InterPro" id="IPR045278">
    <property type="entry name" value="CRS1/CFM2/CFM3"/>
</dbReference>
<evidence type="ECO:0000256" key="1">
    <source>
        <dbReference type="ARBA" id="ARBA00004229"/>
    </source>
</evidence>
<comment type="subcellular location">
    <subcellularLocation>
        <location evidence="1">Plastid</location>
        <location evidence="1">Chloroplast</location>
    </subcellularLocation>
</comment>
<dbReference type="GO" id="GO:0006397">
    <property type="term" value="P:mRNA processing"/>
    <property type="evidence" value="ECO:0007669"/>
    <property type="project" value="UniProtKB-KW"/>
</dbReference>
<dbReference type="Gene3D" id="3.30.110.60">
    <property type="entry name" value="YhbY-like"/>
    <property type="match status" value="3"/>
</dbReference>
<dbReference type="FunFam" id="3.30.110.60:FF:000002">
    <property type="entry name" value="CRS2-associated factor 1, chloroplastic"/>
    <property type="match status" value="2"/>
</dbReference>
<feature type="region of interest" description="Disordered" evidence="12">
    <location>
        <begin position="138"/>
        <end position="163"/>
    </location>
</feature>
<evidence type="ECO:0000256" key="2">
    <source>
        <dbReference type="ARBA" id="ARBA00022528"/>
    </source>
</evidence>
<protein>
    <recommendedName>
        <fullName evidence="14">CRM domain-containing protein</fullName>
    </recommendedName>
</protein>
<dbReference type="PROSITE" id="PS51295">
    <property type="entry name" value="CRM"/>
    <property type="match status" value="3"/>
</dbReference>
<dbReference type="SMART" id="SM01103">
    <property type="entry name" value="CRS1_YhbY"/>
    <property type="match status" value="3"/>
</dbReference>
<dbReference type="InterPro" id="IPR001890">
    <property type="entry name" value="RNA-binding_CRM"/>
</dbReference>
<evidence type="ECO:0000256" key="3">
    <source>
        <dbReference type="ARBA" id="ARBA00022640"/>
    </source>
</evidence>
<evidence type="ECO:0000256" key="12">
    <source>
        <dbReference type="SAM" id="MobiDB-lite"/>
    </source>
</evidence>
<keyword evidence="11" id="KW-0175">Coiled coil</keyword>
<dbReference type="GO" id="GO:1990904">
    <property type="term" value="C:ribonucleoprotein complex"/>
    <property type="evidence" value="ECO:0007669"/>
    <property type="project" value="UniProtKB-KW"/>
</dbReference>